<dbReference type="PRINTS" id="PR00598">
    <property type="entry name" value="HTHMARR"/>
</dbReference>
<dbReference type="Proteomes" id="UP000622362">
    <property type="component" value="Unassembled WGS sequence"/>
</dbReference>
<evidence type="ECO:0000313" key="8">
    <source>
        <dbReference type="EMBL" id="MBF9304258.1"/>
    </source>
</evidence>
<dbReference type="PANTHER" id="PTHR33164">
    <property type="entry name" value="TRANSCRIPTIONAL REGULATOR, MARR FAMILY"/>
    <property type="match status" value="1"/>
</dbReference>
<keyword evidence="5" id="KW-0804">Transcription</keyword>
<dbReference type="SMR" id="A0A2T4LMW8"/>
<evidence type="ECO:0000313" key="7">
    <source>
        <dbReference type="EMBL" id="MBF2229207.1"/>
    </source>
</evidence>
<dbReference type="Gene3D" id="1.10.10.10">
    <property type="entry name" value="Winged helix-like DNA-binding domain superfamily/Winged helix DNA-binding domain"/>
    <property type="match status" value="1"/>
</dbReference>
<dbReference type="GO" id="GO:0003700">
    <property type="term" value="F:DNA-binding transcription factor activity"/>
    <property type="evidence" value="ECO:0007669"/>
    <property type="project" value="InterPro"/>
</dbReference>
<feature type="domain" description="HTH marR-type" evidence="6">
    <location>
        <begin position="9"/>
        <end position="146"/>
    </location>
</feature>
<evidence type="ECO:0000259" key="6">
    <source>
        <dbReference type="PROSITE" id="PS50995"/>
    </source>
</evidence>
<comment type="caution">
    <text evidence="8">The sequence shown here is derived from an EMBL/GenBank/DDBJ whole genome shotgun (WGS) entry which is preliminary data.</text>
</comment>
<evidence type="ECO:0000313" key="9">
    <source>
        <dbReference type="Proteomes" id="UP000622362"/>
    </source>
</evidence>
<dbReference type="InterPro" id="IPR036388">
    <property type="entry name" value="WH-like_DNA-bd_sf"/>
</dbReference>
<keyword evidence="2" id="KW-0963">Cytoplasm</keyword>
<dbReference type="AlphaFoldDB" id="A0A2T4LMW8"/>
<dbReference type="OrthoDB" id="9806864at2"/>
<gene>
    <name evidence="7" type="ORF">H3963_01860</name>
    <name evidence="8" type="ORF">I3V53_09255</name>
</gene>
<evidence type="ECO:0000256" key="3">
    <source>
        <dbReference type="ARBA" id="ARBA00023015"/>
    </source>
</evidence>
<organism evidence="8 9">
    <name type="scientific">Staphylococcus epidermidis</name>
    <dbReference type="NCBI Taxonomy" id="1282"/>
    <lineage>
        <taxon>Bacteria</taxon>
        <taxon>Bacillati</taxon>
        <taxon>Bacillota</taxon>
        <taxon>Bacilli</taxon>
        <taxon>Bacillales</taxon>
        <taxon>Staphylococcaceae</taxon>
        <taxon>Staphylococcus</taxon>
    </lineage>
</organism>
<dbReference type="EMBL" id="JADPYN010000019">
    <property type="protein sequence ID" value="MBF9304258.1"/>
    <property type="molecule type" value="Genomic_DNA"/>
</dbReference>
<dbReference type="InterPro" id="IPR036390">
    <property type="entry name" value="WH_DNA-bd_sf"/>
</dbReference>
<protein>
    <submittedName>
        <fullName evidence="8">MarR family transcriptional regulator</fullName>
    </submittedName>
</protein>
<keyword evidence="3" id="KW-0805">Transcription regulation</keyword>
<dbReference type="InterPro" id="IPR000835">
    <property type="entry name" value="HTH_MarR-typ"/>
</dbReference>
<dbReference type="Pfam" id="PF22381">
    <property type="entry name" value="Staph_reg_Sar_Rot"/>
    <property type="match status" value="1"/>
</dbReference>
<dbReference type="SMART" id="SM00347">
    <property type="entry name" value="HTH_MARR"/>
    <property type="match status" value="1"/>
</dbReference>
<reference evidence="8" key="2">
    <citation type="submission" date="2020-11" db="EMBL/GenBank/DDBJ databases">
        <title>Molecular epidemiology and genomic profiles of multidrug-resistant bacteria collected from clinical sources in South Africa.</title>
        <authorList>
            <person name="Asante J."/>
            <person name="Amoako D.G."/>
        </authorList>
    </citation>
    <scope>NUCLEOTIDE SEQUENCE</scope>
    <source>
        <strain evidence="8">C68</strain>
    </source>
</reference>
<evidence type="ECO:0000256" key="2">
    <source>
        <dbReference type="ARBA" id="ARBA00022490"/>
    </source>
</evidence>
<evidence type="ECO:0000256" key="4">
    <source>
        <dbReference type="ARBA" id="ARBA00023125"/>
    </source>
</evidence>
<dbReference type="SUPFAM" id="SSF46785">
    <property type="entry name" value="Winged helix' DNA-binding domain"/>
    <property type="match status" value="1"/>
</dbReference>
<dbReference type="GO" id="GO:0005737">
    <property type="term" value="C:cytoplasm"/>
    <property type="evidence" value="ECO:0007669"/>
    <property type="project" value="UniProtKB-SubCell"/>
</dbReference>
<evidence type="ECO:0000256" key="5">
    <source>
        <dbReference type="ARBA" id="ARBA00023163"/>
    </source>
</evidence>
<sequence length="146" mass="17302">MKQEQMRLANQLCFSAYNVSRLFAQFYEKKLKQFGITYSQYLVLLTLWEENPQTLNSIGRHLDLSSNTLTPLLKRLEQSGWVKRERQQSDKRQLIITLTDNGQQQQEAVFEAISSCLPQEFDTTEYDETKYVFEELEQTLKHLIEK</sequence>
<dbReference type="InterPro" id="IPR039422">
    <property type="entry name" value="MarR/SlyA-like"/>
</dbReference>
<dbReference type="EMBL" id="JACGQI010000002">
    <property type="protein sequence ID" value="MBF2229207.1"/>
    <property type="molecule type" value="Genomic_DNA"/>
</dbReference>
<dbReference type="GeneID" id="50017741"/>
<name>A0A2T4LMW8_STAEP</name>
<dbReference type="GO" id="GO:0006950">
    <property type="term" value="P:response to stress"/>
    <property type="evidence" value="ECO:0007669"/>
    <property type="project" value="TreeGrafter"/>
</dbReference>
<reference evidence="7" key="1">
    <citation type="submission" date="2020-08" db="EMBL/GenBank/DDBJ databases">
        <title>Changes in the skin microbiome associated with squamous cell carcinoma in transplant recipients.</title>
        <authorList>
            <person name="Zaugg J."/>
            <person name="Krueger A."/>
            <person name="Lachner N."/>
        </authorList>
    </citation>
    <scope>NUCLEOTIDE SEQUENCE</scope>
    <source>
        <strain evidence="7">R5988</strain>
    </source>
</reference>
<proteinExistence type="predicted"/>
<keyword evidence="4" id="KW-0238">DNA-binding</keyword>
<dbReference type="RefSeq" id="WP_002467790.1">
    <property type="nucleotide sequence ID" value="NZ_AP019721.1"/>
</dbReference>
<dbReference type="PROSITE" id="PS50995">
    <property type="entry name" value="HTH_MARR_2"/>
    <property type="match status" value="1"/>
</dbReference>
<comment type="subcellular location">
    <subcellularLocation>
        <location evidence="1">Cytoplasm</location>
    </subcellularLocation>
</comment>
<evidence type="ECO:0000256" key="1">
    <source>
        <dbReference type="ARBA" id="ARBA00004496"/>
    </source>
</evidence>
<accession>A0A2T4LMW8</accession>
<dbReference type="PANTHER" id="PTHR33164:SF5">
    <property type="entry name" value="ORGANIC HYDROPEROXIDE RESISTANCE TRANSCRIPTIONAL REGULATOR"/>
    <property type="match status" value="1"/>
</dbReference>
<dbReference type="GO" id="GO:0003677">
    <property type="term" value="F:DNA binding"/>
    <property type="evidence" value="ECO:0007669"/>
    <property type="project" value="UniProtKB-KW"/>
</dbReference>
<dbReference type="Proteomes" id="UP000648077">
    <property type="component" value="Unassembled WGS sequence"/>
</dbReference>
<dbReference type="InterPro" id="IPR055166">
    <property type="entry name" value="Transc_reg_Sar_Rot_HTH"/>
</dbReference>